<dbReference type="Proteomes" id="UP000321750">
    <property type="component" value="Unassembled WGS sequence"/>
</dbReference>
<organism evidence="1 2">
    <name type="scientific">Methylobacterium gnaphalii</name>
    <dbReference type="NCBI Taxonomy" id="1010610"/>
    <lineage>
        <taxon>Bacteria</taxon>
        <taxon>Pseudomonadati</taxon>
        <taxon>Pseudomonadota</taxon>
        <taxon>Alphaproteobacteria</taxon>
        <taxon>Hyphomicrobiales</taxon>
        <taxon>Methylobacteriaceae</taxon>
        <taxon>Methylobacterium</taxon>
    </lineage>
</organism>
<keyword evidence="2" id="KW-1185">Reference proteome</keyword>
<sequence length="211" mass="24817">MSRKARREPEWAVDEEKELLRDAEMADRYRFYSDDITAARHDLETFSWTFHNNPFKIYEKSANSIKVIARKLEYECECLDKLNNNMNSSLLATSIAEIRHIIRKLDYLRSNLPRRSHSLQTISVMYLMAFWYHTIRLEGYDGPRDVVNSFNGDQPSHKSMKFIVEMLNRCTDPQTKNTSKSTITRSVKLFQVTKPRPDEVHPFEGDASFLN</sequence>
<accession>A0A512JQ80</accession>
<evidence type="ECO:0000313" key="2">
    <source>
        <dbReference type="Proteomes" id="UP000321750"/>
    </source>
</evidence>
<reference evidence="1 2" key="1">
    <citation type="submission" date="2019-07" db="EMBL/GenBank/DDBJ databases">
        <title>Whole genome shotgun sequence of Methylobacterium gnaphalii NBRC 107716.</title>
        <authorList>
            <person name="Hosoyama A."/>
            <person name="Uohara A."/>
            <person name="Ohji S."/>
            <person name="Ichikawa N."/>
        </authorList>
    </citation>
    <scope>NUCLEOTIDE SEQUENCE [LARGE SCALE GENOMIC DNA]</scope>
    <source>
        <strain evidence="1 2">NBRC 107716</strain>
    </source>
</reference>
<evidence type="ECO:0000313" key="1">
    <source>
        <dbReference type="EMBL" id="GEP12013.1"/>
    </source>
</evidence>
<dbReference type="EMBL" id="BJZV01000027">
    <property type="protein sequence ID" value="GEP12013.1"/>
    <property type="molecule type" value="Genomic_DNA"/>
</dbReference>
<gene>
    <name evidence="1" type="ORF">MGN01_38580</name>
</gene>
<name>A0A512JQ80_9HYPH</name>
<protein>
    <submittedName>
        <fullName evidence="1">Uncharacterized protein</fullName>
    </submittedName>
</protein>
<dbReference type="AlphaFoldDB" id="A0A512JQ80"/>
<comment type="caution">
    <text evidence="1">The sequence shown here is derived from an EMBL/GenBank/DDBJ whole genome shotgun (WGS) entry which is preliminary data.</text>
</comment>
<proteinExistence type="predicted"/>